<feature type="signal peptide" evidence="2">
    <location>
        <begin position="1"/>
        <end position="19"/>
    </location>
</feature>
<dbReference type="SUPFAM" id="SSF50242">
    <property type="entry name" value="TIMP-like"/>
    <property type="match status" value="1"/>
</dbReference>
<gene>
    <name evidence="3" type="ORF">ACHKAR_21460</name>
</gene>
<dbReference type="Proteomes" id="UP001610063">
    <property type="component" value="Unassembled WGS sequence"/>
</dbReference>
<evidence type="ECO:0000313" key="3">
    <source>
        <dbReference type="EMBL" id="MFH6986037.1"/>
    </source>
</evidence>
<dbReference type="EMBL" id="JBIPKE010000020">
    <property type="protein sequence ID" value="MFH6986037.1"/>
    <property type="molecule type" value="Genomic_DNA"/>
</dbReference>
<protein>
    <recommendedName>
        <fullName evidence="5">Tissue inhibitor of metalloproteinase</fullName>
    </recommendedName>
</protein>
<dbReference type="RefSeq" id="WP_395419524.1">
    <property type="nucleotide sequence ID" value="NZ_JBIPKE010000020.1"/>
</dbReference>
<reference evidence="3 4" key="1">
    <citation type="journal article" date="2013" name="Int. J. Syst. Evol. Microbiol.">
        <title>Marinoscillum luteum sp. nov., isolated from marine sediment.</title>
        <authorList>
            <person name="Cha I.T."/>
            <person name="Park S.J."/>
            <person name="Kim S.J."/>
            <person name="Kim J.G."/>
            <person name="Jung M.Y."/>
            <person name="Shin K.S."/>
            <person name="Kwon K.K."/>
            <person name="Yang S.H."/>
            <person name="Seo Y.S."/>
            <person name="Rhee S.K."/>
        </authorList>
    </citation>
    <scope>NUCLEOTIDE SEQUENCE [LARGE SCALE GENOMIC DNA]</scope>
    <source>
        <strain evidence="3 4">KCTC 23939</strain>
    </source>
</reference>
<feature type="transmembrane region" description="Helical" evidence="1">
    <location>
        <begin position="181"/>
        <end position="203"/>
    </location>
</feature>
<evidence type="ECO:0000256" key="1">
    <source>
        <dbReference type="SAM" id="Phobius"/>
    </source>
</evidence>
<dbReference type="PROSITE" id="PS51257">
    <property type="entry name" value="PROKAR_LIPOPROTEIN"/>
    <property type="match status" value="1"/>
</dbReference>
<sequence length="214" mass="24306">MIKSTLIIFFINIGQILMACDCAEFTQEYEQNNSDMIFLGKIIESNSEYYTIEVLEVFKNHLSSRDSIFKIGINSCSISTTNEEVWLVYGQFENGNLEVSSCGYSKSLTFFNQSASSKILPPRPLNYTREEEEIVMSIHNSKVASQLYFTINGLRLSKLEKMIKNSSEEDVQKDVEDNSGFYISALVLAALNLIILIFLASRLSTVERTSRKKP</sequence>
<comment type="caution">
    <text evidence="3">The sequence shown here is derived from an EMBL/GenBank/DDBJ whole genome shotgun (WGS) entry which is preliminary data.</text>
</comment>
<keyword evidence="1" id="KW-1133">Transmembrane helix</keyword>
<evidence type="ECO:0000256" key="2">
    <source>
        <dbReference type="SAM" id="SignalP"/>
    </source>
</evidence>
<evidence type="ECO:0008006" key="5">
    <source>
        <dbReference type="Google" id="ProtNLM"/>
    </source>
</evidence>
<proteinExistence type="predicted"/>
<feature type="chain" id="PRO_5047031659" description="Tissue inhibitor of metalloproteinase" evidence="2">
    <location>
        <begin position="20"/>
        <end position="214"/>
    </location>
</feature>
<evidence type="ECO:0000313" key="4">
    <source>
        <dbReference type="Proteomes" id="UP001610063"/>
    </source>
</evidence>
<keyword evidence="1" id="KW-0472">Membrane</keyword>
<keyword evidence="2" id="KW-0732">Signal</keyword>
<keyword evidence="4" id="KW-1185">Reference proteome</keyword>
<dbReference type="Gene3D" id="2.40.50.120">
    <property type="match status" value="1"/>
</dbReference>
<organism evidence="3 4">
    <name type="scientific">Marinoscillum luteum</name>
    <dbReference type="NCBI Taxonomy" id="861051"/>
    <lineage>
        <taxon>Bacteria</taxon>
        <taxon>Pseudomonadati</taxon>
        <taxon>Bacteroidota</taxon>
        <taxon>Cytophagia</taxon>
        <taxon>Cytophagales</taxon>
        <taxon>Reichenbachiellaceae</taxon>
        <taxon>Marinoscillum</taxon>
    </lineage>
</organism>
<name>A0ABW7NEY7_9BACT</name>
<dbReference type="InterPro" id="IPR008993">
    <property type="entry name" value="TIMP-like_OB-fold"/>
</dbReference>
<keyword evidence="1" id="KW-0812">Transmembrane</keyword>
<accession>A0ABW7NEY7</accession>